<feature type="signal peptide" evidence="1">
    <location>
        <begin position="1"/>
        <end position="18"/>
    </location>
</feature>
<name>A0A2S4N933_9FLAO</name>
<evidence type="ECO:0000256" key="1">
    <source>
        <dbReference type="SAM" id="SignalP"/>
    </source>
</evidence>
<dbReference type="OrthoDB" id="1410632at2"/>
<accession>A0A2S4N933</accession>
<evidence type="ECO:0008006" key="4">
    <source>
        <dbReference type="Google" id="ProtNLM"/>
    </source>
</evidence>
<comment type="caution">
    <text evidence="2">The sequence shown here is derived from an EMBL/GenBank/DDBJ whole genome shotgun (WGS) entry which is preliminary data.</text>
</comment>
<sequence>MKKTITLFVIIFSLFSCSKDDEATPVTYQEENFLSSFLTQSKYNENTTEFTGADRESGIEFTPLVNGNMKALKIRMPQVISNVPTRLTLWDAITQVPLKTFYIQAQTAGVETVLDVNPVVKLEKNKKYCFSIQHRSLYSRNANNNVQAVFPISCNNIKIDRLTYKLTADQAYPNSAMLDRYWGDFSFVFQQTE</sequence>
<dbReference type="PROSITE" id="PS51257">
    <property type="entry name" value="PROKAR_LIPOPROTEIN"/>
    <property type="match status" value="1"/>
</dbReference>
<dbReference type="EMBL" id="PQNY01000005">
    <property type="protein sequence ID" value="POS02197.1"/>
    <property type="molecule type" value="Genomic_DNA"/>
</dbReference>
<keyword evidence="1" id="KW-0732">Signal</keyword>
<reference evidence="2 3" key="1">
    <citation type="submission" date="2018-01" db="EMBL/GenBank/DDBJ databases">
        <title>Genomic Encyclopedia of Type Strains, Phase I: the one thousand microbial genomes (KMG-I) project.</title>
        <authorList>
            <person name="Goeker M."/>
        </authorList>
    </citation>
    <scope>NUCLEOTIDE SEQUENCE [LARGE SCALE GENOMIC DNA]</scope>
    <source>
        <strain evidence="2 3">DSM 17960</strain>
    </source>
</reference>
<feature type="chain" id="PRO_5015616991" description="DUF4082 domain-containing protein" evidence="1">
    <location>
        <begin position="19"/>
        <end position="193"/>
    </location>
</feature>
<keyword evidence="3" id="KW-1185">Reference proteome</keyword>
<dbReference type="RefSeq" id="WP_103725633.1">
    <property type="nucleotide sequence ID" value="NZ_PQNY01000005.1"/>
</dbReference>
<evidence type="ECO:0000313" key="2">
    <source>
        <dbReference type="EMBL" id="POS02197.1"/>
    </source>
</evidence>
<dbReference type="AlphaFoldDB" id="A0A2S4N933"/>
<dbReference type="Proteomes" id="UP000237056">
    <property type="component" value="Unassembled WGS sequence"/>
</dbReference>
<evidence type="ECO:0000313" key="3">
    <source>
        <dbReference type="Proteomes" id="UP000237056"/>
    </source>
</evidence>
<protein>
    <recommendedName>
        <fullName evidence="4">DUF4082 domain-containing protein</fullName>
    </recommendedName>
</protein>
<gene>
    <name evidence="2" type="ORF">Q361_10592</name>
</gene>
<proteinExistence type="predicted"/>
<organism evidence="2 3">
    <name type="scientific">Flavobacterium croceum DSM 17960</name>
    <dbReference type="NCBI Taxonomy" id="1121886"/>
    <lineage>
        <taxon>Bacteria</taxon>
        <taxon>Pseudomonadati</taxon>
        <taxon>Bacteroidota</taxon>
        <taxon>Flavobacteriia</taxon>
        <taxon>Flavobacteriales</taxon>
        <taxon>Flavobacteriaceae</taxon>
        <taxon>Flavobacterium</taxon>
    </lineage>
</organism>